<evidence type="ECO:0000256" key="2">
    <source>
        <dbReference type="ARBA" id="ARBA00022670"/>
    </source>
</evidence>
<dbReference type="InterPro" id="IPR000755">
    <property type="entry name" value="A_A_dipeptidase"/>
</dbReference>
<sequence length="261" mass="30447">MAENKSAGVVKVSCSIIAPKINNYFCFELINYIFCIFDLMKSFIQSLFLVCACSLMSQKLPDGFVYLHEVAPSIQKELRYFSKNNFIGKPIDGYQRNYIIISSKAAKALKKIQQLFLNEGYSLKIFDAYRPQRAVAHFVRWAYVLEDTLMKKQYYPDISKSELFKQGYIATKSGHSRGSTVDLTLINTITKAELDMGSCYDFFGIQSHPFHKNISEKQIENRMFLRKIMTSNGFTPFENEWWHFTLQKEPFARTYFNFPIY</sequence>
<feature type="binding site" evidence="9">
    <location>
        <position position="175"/>
    </location>
    <ligand>
        <name>Zn(2+)</name>
        <dbReference type="ChEBI" id="CHEBI:29105"/>
        <note>catalytic</note>
    </ligand>
</feature>
<evidence type="ECO:0000256" key="8">
    <source>
        <dbReference type="ARBA" id="ARBA00023316"/>
    </source>
</evidence>
<dbReference type="InterPro" id="IPR009045">
    <property type="entry name" value="Zn_M74/Hedgehog-like"/>
</dbReference>
<gene>
    <name evidence="11" type="ORF">PI23P_07115</name>
</gene>
<keyword evidence="8 10" id="KW-0961">Cell wall biogenesis/degradation</keyword>
<evidence type="ECO:0000256" key="10">
    <source>
        <dbReference type="PIRNR" id="PIRNR026671"/>
    </source>
</evidence>
<dbReference type="SUPFAM" id="SSF55166">
    <property type="entry name" value="Hedgehog/DD-peptidase"/>
    <property type="match status" value="1"/>
</dbReference>
<feature type="binding site" evidence="9">
    <location>
        <position position="243"/>
    </location>
    <ligand>
        <name>Zn(2+)</name>
        <dbReference type="ChEBI" id="CHEBI:29105"/>
        <note>catalytic</note>
    </ligand>
</feature>
<feature type="active site" description="Proton donor/acceptor" evidence="9">
    <location>
        <position position="240"/>
    </location>
</feature>
<evidence type="ECO:0000256" key="1">
    <source>
        <dbReference type="ARBA" id="ARBA00001362"/>
    </source>
</evidence>
<dbReference type="PIRSF" id="PIRSF026671">
    <property type="entry name" value="AA_dipeptidase"/>
    <property type="match status" value="1"/>
</dbReference>
<organism evidence="11 12">
    <name type="scientific">Polaribacter irgensii 23-P</name>
    <dbReference type="NCBI Taxonomy" id="313594"/>
    <lineage>
        <taxon>Bacteria</taxon>
        <taxon>Pseudomonadati</taxon>
        <taxon>Bacteroidota</taxon>
        <taxon>Flavobacteriia</taxon>
        <taxon>Flavobacteriales</taxon>
        <taxon>Flavobacteriaceae</taxon>
    </lineage>
</organism>
<feature type="site" description="Transition state stabilizer" evidence="9">
    <location>
        <position position="130"/>
    </location>
</feature>
<dbReference type="HAMAP" id="MF_01924">
    <property type="entry name" value="A_A_dipeptidase"/>
    <property type="match status" value="1"/>
</dbReference>
<comment type="catalytic activity">
    <reaction evidence="1 9 10">
        <text>D-alanyl-D-alanine + H2O = 2 D-alanine</text>
        <dbReference type="Rhea" id="RHEA:20661"/>
        <dbReference type="ChEBI" id="CHEBI:15377"/>
        <dbReference type="ChEBI" id="CHEBI:57416"/>
        <dbReference type="ChEBI" id="CHEBI:57822"/>
        <dbReference type="EC" id="3.4.13.22"/>
    </reaction>
</comment>
<dbReference type="GO" id="GO:0008237">
    <property type="term" value="F:metallopeptidase activity"/>
    <property type="evidence" value="ECO:0007669"/>
    <property type="project" value="UniProtKB-KW"/>
</dbReference>
<feature type="binding site" evidence="9">
    <location>
        <position position="182"/>
    </location>
    <ligand>
        <name>Zn(2+)</name>
        <dbReference type="ChEBI" id="CHEBI:29105"/>
        <note>catalytic</note>
    </ligand>
</feature>
<dbReference type="CDD" id="cd14817">
    <property type="entry name" value="D-Ala-D-Ala_dipeptidase_VanX"/>
    <property type="match status" value="1"/>
</dbReference>
<comment type="cofactor">
    <cofactor evidence="9">
        <name>Zn(2+)</name>
        <dbReference type="ChEBI" id="CHEBI:29105"/>
    </cofactor>
    <text evidence="9">Binds 1 zinc ion per subunit.</text>
</comment>
<keyword evidence="2 9" id="KW-0645">Protease</keyword>
<accession>A4BYY2</accession>
<dbReference type="eggNOG" id="COG2173">
    <property type="taxonomic scope" value="Bacteria"/>
</dbReference>
<dbReference type="PANTHER" id="PTHR43126:SF1">
    <property type="entry name" value="D-ALANYL-D-ALANINE DIPEPTIDASE"/>
    <property type="match status" value="1"/>
</dbReference>
<dbReference type="GO" id="GO:0071555">
    <property type="term" value="P:cell wall organization"/>
    <property type="evidence" value="ECO:0007669"/>
    <property type="project" value="UniProtKB-KW"/>
</dbReference>
<dbReference type="Gene3D" id="3.30.1380.10">
    <property type="match status" value="1"/>
</dbReference>
<evidence type="ECO:0000256" key="9">
    <source>
        <dbReference type="HAMAP-Rule" id="MF_01924"/>
    </source>
</evidence>
<dbReference type="EMBL" id="AAOG01000002">
    <property type="protein sequence ID" value="EAR12375.1"/>
    <property type="molecule type" value="Genomic_DNA"/>
</dbReference>
<dbReference type="GO" id="GO:0006508">
    <property type="term" value="P:proteolysis"/>
    <property type="evidence" value="ECO:0007669"/>
    <property type="project" value="UniProtKB-KW"/>
</dbReference>
<keyword evidence="3 9" id="KW-0479">Metal-binding</keyword>
<dbReference type="GO" id="GO:0160237">
    <property type="term" value="F:D-Ala-D-Ala dipeptidase activity"/>
    <property type="evidence" value="ECO:0007669"/>
    <property type="project" value="UniProtKB-EC"/>
</dbReference>
<evidence type="ECO:0000313" key="12">
    <source>
        <dbReference type="Proteomes" id="UP000003053"/>
    </source>
</evidence>
<evidence type="ECO:0000256" key="3">
    <source>
        <dbReference type="ARBA" id="ARBA00022723"/>
    </source>
</evidence>
<evidence type="ECO:0000313" key="11">
    <source>
        <dbReference type="EMBL" id="EAR12375.1"/>
    </source>
</evidence>
<keyword evidence="6 9" id="KW-0224">Dipeptidase</keyword>
<evidence type="ECO:0000256" key="6">
    <source>
        <dbReference type="ARBA" id="ARBA00022997"/>
    </source>
</evidence>
<comment type="similarity">
    <text evidence="9 10">Belongs to the peptidase M15D family.</text>
</comment>
<dbReference type="GO" id="GO:0008270">
    <property type="term" value="F:zinc ion binding"/>
    <property type="evidence" value="ECO:0007669"/>
    <property type="project" value="UniProtKB-UniRule"/>
</dbReference>
<comment type="caution">
    <text evidence="11">The sequence shown here is derived from an EMBL/GenBank/DDBJ whole genome shotgun (WGS) entry which is preliminary data.</text>
</comment>
<dbReference type="EC" id="3.4.13.22" evidence="9 10"/>
<keyword evidence="5 9" id="KW-0862">Zinc</keyword>
<comment type="function">
    <text evidence="9 10">Catalyzes hydrolysis of the D-alanyl-D-alanine dipeptide.</text>
</comment>
<keyword evidence="7 9" id="KW-0482">Metalloprotease</keyword>
<dbReference type="PANTHER" id="PTHR43126">
    <property type="entry name" value="D-ALANYL-D-ALANINE DIPEPTIDASE"/>
    <property type="match status" value="1"/>
</dbReference>
<dbReference type="Pfam" id="PF01427">
    <property type="entry name" value="Peptidase_M15"/>
    <property type="match status" value="1"/>
</dbReference>
<dbReference type="HOGENOM" id="CLU_060744_1_0_10"/>
<reference evidence="11 12" key="1">
    <citation type="submission" date="2006-02" db="EMBL/GenBank/DDBJ databases">
        <authorList>
            <person name="Murray A."/>
            <person name="Staley J."/>
            <person name="Ferriera S."/>
            <person name="Johnson J."/>
            <person name="Kravitz S."/>
            <person name="Halpern A."/>
            <person name="Remington K."/>
            <person name="Beeson K."/>
            <person name="Tran B."/>
            <person name="Rogers Y.-H."/>
            <person name="Friedman R."/>
            <person name="Venter J.C."/>
        </authorList>
    </citation>
    <scope>NUCLEOTIDE SEQUENCE [LARGE SCALE GENOMIC DNA]</scope>
    <source>
        <strain evidence="11 12">23-P</strain>
    </source>
</reference>
<name>A4BYY2_9FLAO</name>
<evidence type="ECO:0000256" key="4">
    <source>
        <dbReference type="ARBA" id="ARBA00022801"/>
    </source>
</evidence>
<keyword evidence="4 9" id="KW-0378">Hydrolase</keyword>
<keyword evidence="12" id="KW-1185">Reference proteome</keyword>
<dbReference type="Proteomes" id="UP000003053">
    <property type="component" value="Unassembled WGS sequence"/>
</dbReference>
<protein>
    <recommendedName>
        <fullName evidence="9 10">D-alanyl-D-alanine dipeptidase</fullName>
        <shortName evidence="9 10">D-Ala-D-Ala dipeptidase</shortName>
        <ecNumber evidence="9 10">3.4.13.22</ecNumber>
    </recommendedName>
</protein>
<dbReference type="AlphaFoldDB" id="A4BYY2"/>
<evidence type="ECO:0000256" key="5">
    <source>
        <dbReference type="ARBA" id="ARBA00022833"/>
    </source>
</evidence>
<proteinExistence type="inferred from homology"/>
<dbReference type="STRING" id="313594.PI23P_07115"/>
<evidence type="ECO:0000256" key="7">
    <source>
        <dbReference type="ARBA" id="ARBA00023049"/>
    </source>
</evidence>